<feature type="region of interest" description="Disordered" evidence="1">
    <location>
        <begin position="319"/>
        <end position="356"/>
    </location>
</feature>
<dbReference type="EMBL" id="LUGG01000014">
    <property type="protein sequence ID" value="OBZ70266.1"/>
    <property type="molecule type" value="Genomic_DNA"/>
</dbReference>
<proteinExistence type="predicted"/>
<feature type="transmembrane region" description="Helical" evidence="2">
    <location>
        <begin position="224"/>
        <end position="247"/>
    </location>
</feature>
<gene>
    <name evidence="3" type="ORF">A0H81_09756</name>
</gene>
<feature type="compositionally biased region" description="Basic and acidic residues" evidence="1">
    <location>
        <begin position="320"/>
        <end position="335"/>
    </location>
</feature>
<keyword evidence="2" id="KW-0472">Membrane</keyword>
<dbReference type="OrthoDB" id="3232309at2759"/>
<comment type="caution">
    <text evidence="3">The sequence shown here is derived from an EMBL/GenBank/DDBJ whole genome shotgun (WGS) entry which is preliminary data.</text>
</comment>
<dbReference type="PANTHER" id="PTHR39466:SF1">
    <property type="entry name" value="RGS DOMAIN-CONTAINING PROTEIN"/>
    <property type="match status" value="1"/>
</dbReference>
<evidence type="ECO:0000313" key="3">
    <source>
        <dbReference type="EMBL" id="OBZ70266.1"/>
    </source>
</evidence>
<protein>
    <recommendedName>
        <fullName evidence="5">RGS domain-containing protein</fullName>
    </recommendedName>
</protein>
<evidence type="ECO:0000256" key="1">
    <source>
        <dbReference type="SAM" id="MobiDB-lite"/>
    </source>
</evidence>
<sequence length="407" mass="44996">MPTTSRTTLLLGPDYAAVLSRYASSISLKSHLSEISLANVLSGDTCSPISLADFEAYLAFSVRTIPRSTASAYLTPPGTFPREPPLRRLVPGLPQALLRPSRTHPGHQPRPQGLLLLPPHPRPHRPAHCRQHSAHRHVPLLPRHLPQPRQHKFRLLPAIHAPAHQPFRAECARVAAAFLHPRAPKELPLDSALRDAILRDLTWNTHPDVFLPAYEETHDVLASLFWYAAGLADTLLALILALSLIAAGRPARAWRLFAVPLAALGAMQAYSAWRGFCSQVWGRGGTQLRAWELQGTDVEAPAEPHWDWVGPALSRATSVPDEKGKAREAPHESKNQQHQPQVAEGEKKDAPAPALRRPPVFGPERVVLDPRIRAVHRAVMRDILFVGFWWTVVFTVVVLAVPGVRRG</sequence>
<keyword evidence="2" id="KW-0812">Transmembrane</keyword>
<dbReference type="PANTHER" id="PTHR39466">
    <property type="entry name" value="RGS DOMAIN-CONTAINING PROTEIN"/>
    <property type="match status" value="1"/>
</dbReference>
<evidence type="ECO:0000313" key="4">
    <source>
        <dbReference type="Proteomes" id="UP000092993"/>
    </source>
</evidence>
<dbReference type="AlphaFoldDB" id="A0A1C7M1I1"/>
<dbReference type="Proteomes" id="UP000092993">
    <property type="component" value="Unassembled WGS sequence"/>
</dbReference>
<dbReference type="SUPFAM" id="SSF48097">
    <property type="entry name" value="Regulator of G-protein signaling, RGS"/>
    <property type="match status" value="1"/>
</dbReference>
<evidence type="ECO:0008006" key="5">
    <source>
        <dbReference type="Google" id="ProtNLM"/>
    </source>
</evidence>
<reference evidence="3 4" key="1">
    <citation type="submission" date="2016-03" db="EMBL/GenBank/DDBJ databases">
        <title>Whole genome sequencing of Grifola frondosa 9006-11.</title>
        <authorList>
            <person name="Min B."/>
            <person name="Park H."/>
            <person name="Kim J.-G."/>
            <person name="Cho H."/>
            <person name="Oh Y.-L."/>
            <person name="Kong W.-S."/>
            <person name="Choi I.-G."/>
        </authorList>
    </citation>
    <scope>NUCLEOTIDE SEQUENCE [LARGE SCALE GENOMIC DNA]</scope>
    <source>
        <strain evidence="3 4">9006-11</strain>
    </source>
</reference>
<organism evidence="3 4">
    <name type="scientific">Grifola frondosa</name>
    <name type="common">Maitake</name>
    <name type="synonym">Polyporus frondosus</name>
    <dbReference type="NCBI Taxonomy" id="5627"/>
    <lineage>
        <taxon>Eukaryota</taxon>
        <taxon>Fungi</taxon>
        <taxon>Dikarya</taxon>
        <taxon>Basidiomycota</taxon>
        <taxon>Agaricomycotina</taxon>
        <taxon>Agaricomycetes</taxon>
        <taxon>Polyporales</taxon>
        <taxon>Grifolaceae</taxon>
        <taxon>Grifola</taxon>
    </lineage>
</organism>
<dbReference type="STRING" id="5627.A0A1C7M1I1"/>
<name>A0A1C7M1I1_GRIFR</name>
<evidence type="ECO:0000256" key="2">
    <source>
        <dbReference type="SAM" id="Phobius"/>
    </source>
</evidence>
<keyword evidence="2" id="KW-1133">Transmembrane helix</keyword>
<dbReference type="InterPro" id="IPR036305">
    <property type="entry name" value="RGS_sf"/>
</dbReference>
<accession>A0A1C7M1I1</accession>
<keyword evidence="4" id="KW-1185">Reference proteome</keyword>
<feature type="transmembrane region" description="Helical" evidence="2">
    <location>
        <begin position="383"/>
        <end position="404"/>
    </location>
</feature>
<dbReference type="OMA" id="MQAYSAW"/>